<keyword evidence="4" id="KW-0067">ATP-binding</keyword>
<feature type="domain" description="NB-ARC" evidence="6">
    <location>
        <begin position="159"/>
        <end position="204"/>
    </location>
</feature>
<dbReference type="InterPro" id="IPR032675">
    <property type="entry name" value="LRR_dom_sf"/>
</dbReference>
<evidence type="ECO:0000259" key="6">
    <source>
        <dbReference type="Pfam" id="PF00931"/>
    </source>
</evidence>
<dbReference type="InterPro" id="IPR002182">
    <property type="entry name" value="NB-ARC"/>
</dbReference>
<dbReference type="Gene3D" id="3.80.10.10">
    <property type="entry name" value="Ribonuclease Inhibitor"/>
    <property type="match status" value="1"/>
</dbReference>
<dbReference type="GO" id="GO:0006952">
    <property type="term" value="P:defense response"/>
    <property type="evidence" value="ECO:0007669"/>
    <property type="project" value="UniProtKB-KW"/>
</dbReference>
<dbReference type="Gene3D" id="1.10.8.430">
    <property type="entry name" value="Helical domain of apoptotic protease-activating factors"/>
    <property type="match status" value="1"/>
</dbReference>
<name>A0A438GUQ9_VITVI</name>
<dbReference type="InterPro" id="IPR027417">
    <property type="entry name" value="P-loop_NTPase"/>
</dbReference>
<dbReference type="SUPFAM" id="SSF52540">
    <property type="entry name" value="P-loop containing nucleoside triphosphate hydrolases"/>
    <property type="match status" value="1"/>
</dbReference>
<evidence type="ECO:0000256" key="1">
    <source>
        <dbReference type="ARBA" id="ARBA00008894"/>
    </source>
</evidence>
<gene>
    <name evidence="8" type="primary">VvCHDp000209_21</name>
    <name evidence="8" type="ORF">CK203_051837</name>
</gene>
<evidence type="ECO:0000313" key="8">
    <source>
        <dbReference type="EMBL" id="RVW75918.1"/>
    </source>
</evidence>
<dbReference type="Pfam" id="PF23247">
    <property type="entry name" value="LRR_RPS2"/>
    <property type="match status" value="1"/>
</dbReference>
<dbReference type="Pfam" id="PF00931">
    <property type="entry name" value="NB-ARC"/>
    <property type="match status" value="1"/>
</dbReference>
<dbReference type="EMBL" id="QGNW01000338">
    <property type="protein sequence ID" value="RVW75918.1"/>
    <property type="molecule type" value="Genomic_DNA"/>
</dbReference>
<dbReference type="InterPro" id="IPR050905">
    <property type="entry name" value="Plant_NBS-LRR"/>
</dbReference>
<evidence type="ECO:0000313" key="9">
    <source>
        <dbReference type="Proteomes" id="UP000288805"/>
    </source>
</evidence>
<evidence type="ECO:0000256" key="4">
    <source>
        <dbReference type="ARBA" id="ARBA00022840"/>
    </source>
</evidence>
<accession>A0A438GUQ9</accession>
<evidence type="ECO:0000256" key="5">
    <source>
        <dbReference type="SAM" id="Coils"/>
    </source>
</evidence>
<dbReference type="AlphaFoldDB" id="A0A438GUQ9"/>
<keyword evidence="5" id="KW-0175">Coiled coil</keyword>
<protein>
    <submittedName>
        <fullName evidence="8">Putative disease resistance protein</fullName>
    </submittedName>
</protein>
<evidence type="ECO:0000256" key="3">
    <source>
        <dbReference type="ARBA" id="ARBA00022821"/>
    </source>
</evidence>
<dbReference type="PANTHER" id="PTHR33463:SF198">
    <property type="entry name" value="RPP4C3"/>
    <property type="match status" value="1"/>
</dbReference>
<organism evidence="8 9">
    <name type="scientific">Vitis vinifera</name>
    <name type="common">Grape</name>
    <dbReference type="NCBI Taxonomy" id="29760"/>
    <lineage>
        <taxon>Eukaryota</taxon>
        <taxon>Viridiplantae</taxon>
        <taxon>Streptophyta</taxon>
        <taxon>Embryophyta</taxon>
        <taxon>Tracheophyta</taxon>
        <taxon>Spermatophyta</taxon>
        <taxon>Magnoliopsida</taxon>
        <taxon>eudicotyledons</taxon>
        <taxon>Gunneridae</taxon>
        <taxon>Pentapetalae</taxon>
        <taxon>rosids</taxon>
        <taxon>Vitales</taxon>
        <taxon>Vitaceae</taxon>
        <taxon>Viteae</taxon>
        <taxon>Vitis</taxon>
    </lineage>
</organism>
<dbReference type="InterPro" id="IPR057135">
    <property type="entry name" value="At4g27190-like_LRR"/>
</dbReference>
<reference evidence="8 9" key="1">
    <citation type="journal article" date="2018" name="PLoS Genet.">
        <title>Population sequencing reveals clonal diversity and ancestral inbreeding in the grapevine cultivar Chardonnay.</title>
        <authorList>
            <person name="Roach M.J."/>
            <person name="Johnson D.L."/>
            <person name="Bohlmann J."/>
            <person name="van Vuuren H.J."/>
            <person name="Jones S.J."/>
            <person name="Pretorius I.S."/>
            <person name="Schmidt S.A."/>
            <person name="Borneman A.R."/>
        </authorList>
    </citation>
    <scope>NUCLEOTIDE SEQUENCE [LARGE SCALE GENOMIC DNA]</scope>
    <source>
        <strain evidence="9">cv. Chardonnay</strain>
        <tissue evidence="8">Leaf</tissue>
    </source>
</reference>
<dbReference type="InterPro" id="IPR042197">
    <property type="entry name" value="Apaf_helical"/>
</dbReference>
<comment type="caution">
    <text evidence="8">The sequence shown here is derived from an EMBL/GenBank/DDBJ whole genome shotgun (WGS) entry which is preliminary data.</text>
</comment>
<dbReference type="GO" id="GO:0043531">
    <property type="term" value="F:ADP binding"/>
    <property type="evidence" value="ECO:0007669"/>
    <property type="project" value="InterPro"/>
</dbReference>
<proteinExistence type="inferred from homology"/>
<keyword evidence="2" id="KW-0547">Nucleotide-binding</keyword>
<dbReference type="SUPFAM" id="SSF52058">
    <property type="entry name" value="L domain-like"/>
    <property type="match status" value="1"/>
</dbReference>
<sequence length="662" mass="74723">MVIGPLMPLILEVGKKLLGVVSHRIRYLVHYKKNAENLNAEVERLEVLRKDNQESVRAAEINGEEIKAEVHVWLKRADAAIVKLSRKAVKDAVTIRELQASGRFERAMNEVMQALRMIKLTSSGSMEWGASAKQPWWNKYVAVKLEEESEAGRAGHLKESLRIEIILTTRLENVCHTMESQAKVPLHILSEQDSWRLFRKKAGNAIDSPDFHDVAWKVVKECGGLPIALVVVARALGTRTWKNGKRLLDNLKCLILQKMIMIILFSDDTNINIEDLVKYGVGQGLFQNANSVEEAKTAASSLLKHLKACSLLLNSDQEGCVKMHDVVRDTAISIASAGDEHAFLVHSGAALKKWPRKDGYEAYTAISLMSNEIQELPDGLDGISKGLGCERRGYLITTLVTWLLLNLRTLCLDECKSTDLSILGELRKLEILSLRESCIEDLSQLEEIYLQGSFGDWGKPIEGKDQETNAGFDELTRLPCLNTLKVDISDAGCIPQTVASNPNWVKFNICMSEDLFVRLMDVHLSKIMAARSRALILNTNYQYLARLYDQGRLNGLKSLLVESCYGIVQLMNTDIRVSNRPVEQCDKLVGPLLQPNLLQRLENLEVLDVRWNSLEDIFRSEGLRKEQILLRKLREMKLDKMRQLKNIWNGPAQLAIFNSSRF</sequence>
<dbReference type="PANTHER" id="PTHR33463">
    <property type="entry name" value="NB-ARC DOMAIN-CONTAINING PROTEIN-RELATED"/>
    <property type="match status" value="1"/>
</dbReference>
<comment type="similarity">
    <text evidence="1">Belongs to the disease resistance NB-LRR family.</text>
</comment>
<evidence type="ECO:0000259" key="7">
    <source>
        <dbReference type="Pfam" id="PF23247"/>
    </source>
</evidence>
<feature type="coiled-coil region" evidence="5">
    <location>
        <begin position="28"/>
        <end position="55"/>
    </location>
</feature>
<dbReference type="GO" id="GO:0005524">
    <property type="term" value="F:ATP binding"/>
    <property type="evidence" value="ECO:0007669"/>
    <property type="project" value="UniProtKB-KW"/>
</dbReference>
<evidence type="ECO:0000256" key="2">
    <source>
        <dbReference type="ARBA" id="ARBA00022741"/>
    </source>
</evidence>
<keyword evidence="3" id="KW-0611">Plant defense</keyword>
<dbReference type="Proteomes" id="UP000288805">
    <property type="component" value="Unassembled WGS sequence"/>
</dbReference>
<feature type="domain" description="Disease resistance protein At4g27190-like leucine-rich repeats" evidence="7">
    <location>
        <begin position="582"/>
        <end position="653"/>
    </location>
</feature>